<evidence type="ECO:0000256" key="6">
    <source>
        <dbReference type="ARBA" id="ARBA00023242"/>
    </source>
</evidence>
<reference evidence="10 11" key="1">
    <citation type="submission" date="2020-12" db="EMBL/GenBank/DDBJ databases">
        <title>Concerted genomic and epigenomic changes stabilize Arabidopsis allopolyploids.</title>
        <authorList>
            <person name="Chen Z."/>
        </authorList>
    </citation>
    <scope>NUCLEOTIDE SEQUENCE [LARGE SCALE GENOMIC DNA]</scope>
    <source>
        <strain evidence="10">Allo738</strain>
        <tissue evidence="10">Leaf</tissue>
    </source>
</reference>
<keyword evidence="5 9" id="KW-0904">Protein phosphatase</keyword>
<dbReference type="EC" id="3.1.3.16" evidence="9"/>
<sequence length="153" mass="17638">MHCLVLYFEPCSLGCIGRLVSLKFDTLTVFISYKRNGILQMLKRNLSVKLAPQRWQDNAGDGVFDVVMTFEEKVFDSVLEDLNNREQSLMKTILVMNLEVKDNHEEAAIGGRLALELCQEIEGNETWEDTIDDIVAGFEKQHRRKLVYSISFY</sequence>
<comment type="caution">
    <text evidence="10">The sequence shown here is derived from an EMBL/GenBank/DDBJ whole genome shotgun (WGS) entry which is preliminary data.</text>
</comment>
<evidence type="ECO:0000256" key="5">
    <source>
        <dbReference type="ARBA" id="ARBA00022912"/>
    </source>
</evidence>
<comment type="catalytic activity">
    <reaction evidence="8 9">
        <text>O-phospho-L-threonyl-[protein] + H2O = L-threonyl-[protein] + phosphate</text>
        <dbReference type="Rhea" id="RHEA:47004"/>
        <dbReference type="Rhea" id="RHEA-COMP:11060"/>
        <dbReference type="Rhea" id="RHEA-COMP:11605"/>
        <dbReference type="ChEBI" id="CHEBI:15377"/>
        <dbReference type="ChEBI" id="CHEBI:30013"/>
        <dbReference type="ChEBI" id="CHEBI:43474"/>
        <dbReference type="ChEBI" id="CHEBI:61977"/>
        <dbReference type="EC" id="3.1.3.16"/>
    </reaction>
</comment>
<dbReference type="FunFam" id="3.40.50.2300:FF:000182">
    <property type="entry name" value="RNA polymerase II subunit A"/>
    <property type="match status" value="1"/>
</dbReference>
<evidence type="ECO:0000256" key="8">
    <source>
        <dbReference type="ARBA" id="ARBA00048336"/>
    </source>
</evidence>
<evidence type="ECO:0000256" key="7">
    <source>
        <dbReference type="ARBA" id="ARBA00047761"/>
    </source>
</evidence>
<dbReference type="AlphaFoldDB" id="A0A8T2BLR8"/>
<dbReference type="PANTHER" id="PTHR20383">
    <property type="entry name" value="RNA POLYMERASE II SUBUNIT A C-TERMINAL DOMAIN PHOSPHATASE"/>
    <property type="match status" value="1"/>
</dbReference>
<dbReference type="InterPro" id="IPR006811">
    <property type="entry name" value="RNA_pol_II_suA"/>
</dbReference>
<comment type="catalytic activity">
    <reaction evidence="7 9">
        <text>O-phospho-L-seryl-[protein] + H2O = L-seryl-[protein] + phosphate</text>
        <dbReference type="Rhea" id="RHEA:20629"/>
        <dbReference type="Rhea" id="RHEA-COMP:9863"/>
        <dbReference type="Rhea" id="RHEA-COMP:11604"/>
        <dbReference type="ChEBI" id="CHEBI:15377"/>
        <dbReference type="ChEBI" id="CHEBI:29999"/>
        <dbReference type="ChEBI" id="CHEBI:43474"/>
        <dbReference type="ChEBI" id="CHEBI:83421"/>
        <dbReference type="EC" id="3.1.3.16"/>
    </reaction>
</comment>
<comment type="subcellular location">
    <subcellularLocation>
        <location evidence="1 9">Nucleus</location>
    </subcellularLocation>
</comment>
<keyword evidence="3 9" id="KW-0507">mRNA processing</keyword>
<keyword evidence="11" id="KW-1185">Reference proteome</keyword>
<comment type="function">
    <text evidence="9">Protein phosphatase that catalyzes the dephosphorylation of the C-terminal domain of RNA polymerase II. Plays a role in RNA processing and termination.</text>
</comment>
<dbReference type="EMBL" id="JAEFBK010000007">
    <property type="protein sequence ID" value="KAG7586946.1"/>
    <property type="molecule type" value="Genomic_DNA"/>
</dbReference>
<keyword evidence="4 9" id="KW-0378">Hydrolase</keyword>
<evidence type="ECO:0000256" key="3">
    <source>
        <dbReference type="ARBA" id="ARBA00022664"/>
    </source>
</evidence>
<evidence type="ECO:0000256" key="4">
    <source>
        <dbReference type="ARBA" id="ARBA00022801"/>
    </source>
</evidence>
<accession>A0A8T2BLR8</accession>
<protein>
    <recommendedName>
        <fullName evidence="9">RNA polymerase II subunit A C-terminal domain phosphatase SSU72</fullName>
        <shortName evidence="9">CTD phosphatase SSU72</shortName>
        <ecNumber evidence="9">3.1.3.16</ecNumber>
    </recommendedName>
</protein>
<keyword evidence="6 9" id="KW-0539">Nucleus</keyword>
<evidence type="ECO:0000256" key="2">
    <source>
        <dbReference type="ARBA" id="ARBA00008978"/>
    </source>
</evidence>
<organism evidence="10 11">
    <name type="scientific">Arabidopsis thaliana x Arabidopsis arenosa</name>
    <dbReference type="NCBI Taxonomy" id="1240361"/>
    <lineage>
        <taxon>Eukaryota</taxon>
        <taxon>Viridiplantae</taxon>
        <taxon>Streptophyta</taxon>
        <taxon>Embryophyta</taxon>
        <taxon>Tracheophyta</taxon>
        <taxon>Spermatophyta</taxon>
        <taxon>Magnoliopsida</taxon>
        <taxon>eudicotyledons</taxon>
        <taxon>Gunneridae</taxon>
        <taxon>Pentapetalae</taxon>
        <taxon>rosids</taxon>
        <taxon>malvids</taxon>
        <taxon>Brassicales</taxon>
        <taxon>Brassicaceae</taxon>
        <taxon>Camelineae</taxon>
        <taxon>Arabidopsis</taxon>
    </lineage>
</organism>
<evidence type="ECO:0000256" key="1">
    <source>
        <dbReference type="ARBA" id="ARBA00004123"/>
    </source>
</evidence>
<dbReference type="GO" id="GO:0006397">
    <property type="term" value="P:mRNA processing"/>
    <property type="evidence" value="ECO:0007669"/>
    <property type="project" value="UniProtKB-KW"/>
</dbReference>
<comment type="similarity">
    <text evidence="2 9">Belongs to the SSU72 phosphatase family.</text>
</comment>
<name>A0A8T2BLR8_9BRAS</name>
<evidence type="ECO:0000256" key="9">
    <source>
        <dbReference type="RuleBase" id="RU369031"/>
    </source>
</evidence>
<dbReference type="Pfam" id="PF04722">
    <property type="entry name" value="Ssu72"/>
    <property type="match status" value="1"/>
</dbReference>
<dbReference type="GO" id="GO:0004722">
    <property type="term" value="F:protein serine/threonine phosphatase activity"/>
    <property type="evidence" value="ECO:0007669"/>
    <property type="project" value="UniProtKB-UniRule"/>
</dbReference>
<dbReference type="Proteomes" id="UP000694240">
    <property type="component" value="Chromosome 7"/>
</dbReference>
<proteinExistence type="inferred from homology"/>
<evidence type="ECO:0000313" key="11">
    <source>
        <dbReference type="Proteomes" id="UP000694240"/>
    </source>
</evidence>
<evidence type="ECO:0000313" key="10">
    <source>
        <dbReference type="EMBL" id="KAG7586946.1"/>
    </source>
</evidence>
<gene>
    <name evidence="10" type="ORF">ISN45_Aa02g021930</name>
</gene>
<dbReference type="GO" id="GO:0005634">
    <property type="term" value="C:nucleus"/>
    <property type="evidence" value="ECO:0007669"/>
    <property type="project" value="UniProtKB-SubCell"/>
</dbReference>